<dbReference type="CDD" id="cd04232">
    <property type="entry name" value="CuRO_1_CueO_FtsP"/>
    <property type="match status" value="1"/>
</dbReference>
<dbReference type="Proteomes" id="UP000285744">
    <property type="component" value="Unassembled WGS sequence"/>
</dbReference>
<proteinExistence type="inferred from homology"/>
<dbReference type="CDD" id="cd13890">
    <property type="entry name" value="CuRO_3_CueO_FtsP"/>
    <property type="match status" value="1"/>
</dbReference>
<dbReference type="AlphaFoldDB" id="A0A420EUK6"/>
<dbReference type="InterPro" id="IPR011707">
    <property type="entry name" value="Cu-oxidase-like_N"/>
</dbReference>
<evidence type="ECO:0000313" key="7">
    <source>
        <dbReference type="Proteomes" id="UP000285744"/>
    </source>
</evidence>
<evidence type="ECO:0000259" key="4">
    <source>
        <dbReference type="Pfam" id="PF07731"/>
    </source>
</evidence>
<dbReference type="InterPro" id="IPR002355">
    <property type="entry name" value="Cu_oxidase_Cu_BS"/>
</dbReference>
<dbReference type="SUPFAM" id="SSF49503">
    <property type="entry name" value="Cupredoxins"/>
    <property type="match status" value="3"/>
</dbReference>
<dbReference type="Gene3D" id="2.60.40.420">
    <property type="entry name" value="Cupredoxins - blue copper proteins"/>
    <property type="match status" value="3"/>
</dbReference>
<comment type="caution">
    <text evidence="6">The sequence shown here is derived from an EMBL/GenBank/DDBJ whole genome shotgun (WGS) entry which is preliminary data.</text>
</comment>
<dbReference type="PANTHER" id="PTHR48267">
    <property type="entry name" value="CUPREDOXIN SUPERFAMILY PROTEIN"/>
    <property type="match status" value="1"/>
</dbReference>
<dbReference type="EMBL" id="RAQQ01000024">
    <property type="protein sequence ID" value="RKF24333.1"/>
    <property type="molecule type" value="Genomic_DNA"/>
</dbReference>
<accession>A0A420EUK6</accession>
<dbReference type="InterPro" id="IPR008972">
    <property type="entry name" value="Cupredoxin"/>
</dbReference>
<dbReference type="Pfam" id="PF07731">
    <property type="entry name" value="Cu-oxidase_2"/>
    <property type="match status" value="1"/>
</dbReference>
<comment type="similarity">
    <text evidence="1">Belongs to the multicopper oxidase family.</text>
</comment>
<evidence type="ECO:0000256" key="2">
    <source>
        <dbReference type="ARBA" id="ARBA00022723"/>
    </source>
</evidence>
<gene>
    <name evidence="6" type="ORF">D7I43_26480</name>
</gene>
<name>A0A420EUK6_9ACTN</name>
<dbReference type="CDD" id="cd13867">
    <property type="entry name" value="CuRO_2_CueO_FtsP"/>
    <property type="match status" value="1"/>
</dbReference>
<evidence type="ECO:0000313" key="6">
    <source>
        <dbReference type="EMBL" id="RKF24333.1"/>
    </source>
</evidence>
<dbReference type="InterPro" id="IPR011706">
    <property type="entry name" value="Cu-oxidase_C"/>
</dbReference>
<feature type="domain" description="Plastocyanin-like" evidence="4">
    <location>
        <begin position="368"/>
        <end position="492"/>
    </location>
</feature>
<dbReference type="InterPro" id="IPR045087">
    <property type="entry name" value="Cu-oxidase_fam"/>
</dbReference>
<protein>
    <submittedName>
        <fullName evidence="6">Copper oxidase</fullName>
    </submittedName>
</protein>
<evidence type="ECO:0000259" key="5">
    <source>
        <dbReference type="Pfam" id="PF07732"/>
    </source>
</evidence>
<dbReference type="PROSITE" id="PS00080">
    <property type="entry name" value="MULTICOPPER_OXIDASE2"/>
    <property type="match status" value="1"/>
</dbReference>
<evidence type="ECO:0000256" key="3">
    <source>
        <dbReference type="ARBA" id="ARBA00023002"/>
    </source>
</evidence>
<dbReference type="OrthoDB" id="345021at2"/>
<sequence length="510" mass="56321">MPVRRRSARRILLGVLAVVLVVCCGGVAVAGWVVARGGTDTVGKVDFVRPLAVPPLATSRTDERGRRVFDLLARDGRRDFRGDGRLTRTAGFNGDFLGPTLRAKRGEEVVVNVVNRLTEETNVHWHGMHLPARMDGGPHQLVRPGATWSPTWRVDQPAATLWYHPHPHGRTEEHVYRGLAGMFILDDDREAALPLPRRYGVDDIPVIVQDRSFSRSGQFRKTRNMISSIGVLGDTLLVNGTVAPYLDVRTERVRLRLLNGSTARTYDFGFADDRAFALIATDGGLLDRTARLHRVRLSPGERAEIVVDVRPGERTTLRSFPPDLGADALSRRFAGGVDRFDVLQLRAASTLADAPPVPDALVPPDRLDPAAAATTRSFVLSGRTINDRSMDMGRIDAAVTRGSTEIWEVVNRDGTPHNFHVHDVQFQVLSVDGGAPPPELSGWKDTIFLPPHRPVRLIMRFTDHSDPDMPYMFHCHLLWHEDAGMMGQFVVVEPGQRPGRPPAGGHAGHD</sequence>
<dbReference type="GO" id="GO:0005507">
    <property type="term" value="F:copper ion binding"/>
    <property type="evidence" value="ECO:0007669"/>
    <property type="project" value="InterPro"/>
</dbReference>
<dbReference type="GO" id="GO:0016491">
    <property type="term" value="F:oxidoreductase activity"/>
    <property type="evidence" value="ECO:0007669"/>
    <property type="project" value="UniProtKB-KW"/>
</dbReference>
<evidence type="ECO:0000256" key="1">
    <source>
        <dbReference type="ARBA" id="ARBA00010609"/>
    </source>
</evidence>
<reference evidence="6 7" key="1">
    <citation type="journal article" date="2018" name="Int. J. Syst. Evol. Microbiol.">
        <title>Micromonospora globbae sp. nov., an endophytic actinomycete isolated from roots of Globba winitii C. H. Wright.</title>
        <authorList>
            <person name="Kuncharoen N."/>
            <person name="Pittayakhajonwut P."/>
            <person name="Tanasupawat S."/>
        </authorList>
    </citation>
    <scope>NUCLEOTIDE SEQUENCE [LARGE SCALE GENOMIC DNA]</scope>
    <source>
        <strain evidence="6 7">WPS1-2</strain>
    </source>
</reference>
<dbReference type="Pfam" id="PF07732">
    <property type="entry name" value="Cu-oxidase_3"/>
    <property type="match status" value="1"/>
</dbReference>
<dbReference type="PANTHER" id="PTHR48267:SF1">
    <property type="entry name" value="BILIRUBIN OXIDASE"/>
    <property type="match status" value="1"/>
</dbReference>
<dbReference type="RefSeq" id="WP_120331360.1">
    <property type="nucleotide sequence ID" value="NZ_CP109307.1"/>
</dbReference>
<keyword evidence="3" id="KW-0560">Oxidoreductase</keyword>
<feature type="domain" description="Plastocyanin-like" evidence="5">
    <location>
        <begin position="87"/>
        <end position="188"/>
    </location>
</feature>
<keyword evidence="2" id="KW-0479">Metal-binding</keyword>
<organism evidence="6 7">
    <name type="scientific">Micromonospora globbae</name>
    <dbReference type="NCBI Taxonomy" id="1894969"/>
    <lineage>
        <taxon>Bacteria</taxon>
        <taxon>Bacillati</taxon>
        <taxon>Actinomycetota</taxon>
        <taxon>Actinomycetes</taxon>
        <taxon>Micromonosporales</taxon>
        <taxon>Micromonosporaceae</taxon>
        <taxon>Micromonospora</taxon>
    </lineage>
</organism>